<name>A0A9E9M0U8_9BURK</name>
<dbReference type="GO" id="GO:0040029">
    <property type="term" value="P:epigenetic regulation of gene expression"/>
    <property type="evidence" value="ECO:0007669"/>
    <property type="project" value="TreeGrafter"/>
</dbReference>
<dbReference type="KEGG" id="ovb:NB640_03730"/>
<dbReference type="PRINTS" id="PR01270">
    <property type="entry name" value="HDASUPER"/>
</dbReference>
<feature type="domain" description="Histone deacetylase" evidence="2">
    <location>
        <begin position="21"/>
        <end position="308"/>
    </location>
</feature>
<dbReference type="SUPFAM" id="SSF52768">
    <property type="entry name" value="Arginase/deacetylase"/>
    <property type="match status" value="1"/>
</dbReference>
<evidence type="ECO:0000256" key="1">
    <source>
        <dbReference type="ARBA" id="ARBA00005947"/>
    </source>
</evidence>
<dbReference type="PANTHER" id="PTHR10625">
    <property type="entry name" value="HISTONE DEACETYLASE HDAC1-RELATED"/>
    <property type="match status" value="1"/>
</dbReference>
<dbReference type="EMBL" id="CP098242">
    <property type="protein sequence ID" value="WAW10773.1"/>
    <property type="molecule type" value="Genomic_DNA"/>
</dbReference>
<evidence type="ECO:0000313" key="3">
    <source>
        <dbReference type="EMBL" id="WAW10773.1"/>
    </source>
</evidence>
<organism evidence="3 4">
    <name type="scientific">Oxalobacter vibrioformis</name>
    <dbReference type="NCBI Taxonomy" id="933080"/>
    <lineage>
        <taxon>Bacteria</taxon>
        <taxon>Pseudomonadati</taxon>
        <taxon>Pseudomonadota</taxon>
        <taxon>Betaproteobacteria</taxon>
        <taxon>Burkholderiales</taxon>
        <taxon>Oxalobacteraceae</taxon>
        <taxon>Oxalobacter</taxon>
    </lineage>
</organism>
<dbReference type="RefSeq" id="WP_269309824.1">
    <property type="nucleotide sequence ID" value="NZ_CP098242.1"/>
</dbReference>
<evidence type="ECO:0000313" key="4">
    <source>
        <dbReference type="Proteomes" id="UP001156215"/>
    </source>
</evidence>
<dbReference type="InterPro" id="IPR000286">
    <property type="entry name" value="HDACs"/>
</dbReference>
<dbReference type="AlphaFoldDB" id="A0A9E9M0U8"/>
<sequence>MKTLQIYTSDYCLEHRPGPSHPESPERLTAVRRALRAPEFKGIPWKDAPLGTHEQLLLVHTPEFVDRVERIRPKSGYVPLDGGDTVMSPGTWNAVMACVGAACAGVDDVVKGEVKRIFCATRPCGHHAEPDRAMGFCVFNQAAIAAAYAIDTHKVPKVAIVDIDVHHGNGTQDAFYYKPNIFYGSCHQSPFYPGTGAKYETGIDNNIVNVLLSRGCNSATFRSRMEAEMLQALRRFKPSLLIISAGFDSHQKDPLGGLNFTDDDFYWITKELVKIADEFGEGKVVSILEGGYSLDGLATGSAAHVRALMEE</sequence>
<dbReference type="Gene3D" id="3.40.800.20">
    <property type="entry name" value="Histone deacetylase domain"/>
    <property type="match status" value="1"/>
</dbReference>
<keyword evidence="4" id="KW-1185">Reference proteome</keyword>
<protein>
    <submittedName>
        <fullName evidence="3">Histone deacetylase family protein</fullName>
    </submittedName>
</protein>
<dbReference type="PANTHER" id="PTHR10625:SF10">
    <property type="entry name" value="HISTONE DEACETYLASE HDAC1"/>
    <property type="match status" value="1"/>
</dbReference>
<evidence type="ECO:0000259" key="2">
    <source>
        <dbReference type="Pfam" id="PF00850"/>
    </source>
</evidence>
<dbReference type="CDD" id="cd11599">
    <property type="entry name" value="HDAC_classII_2"/>
    <property type="match status" value="1"/>
</dbReference>
<proteinExistence type="inferred from homology"/>
<reference evidence="3" key="1">
    <citation type="journal article" date="2022" name="Front. Microbiol.">
        <title>New perspectives on an old grouping: The genomic and phenotypic variability of Oxalobacter formigenes and the implications for calcium oxalate stone prevention.</title>
        <authorList>
            <person name="Chmiel J.A."/>
            <person name="Carr C."/>
            <person name="Stuivenberg G.A."/>
            <person name="Venema R."/>
            <person name="Chanyi R.M."/>
            <person name="Al K.F."/>
            <person name="Giguere D."/>
            <person name="Say H."/>
            <person name="Akouris P.P."/>
            <person name="Dominguez Romero S.A."/>
            <person name="Kwong A."/>
            <person name="Tai V."/>
            <person name="Koval S.F."/>
            <person name="Razvi H."/>
            <person name="Bjazevic J."/>
            <person name="Burton J.P."/>
        </authorList>
    </citation>
    <scope>NUCLEOTIDE SEQUENCE</scope>
    <source>
        <strain evidence="3">WoOx3</strain>
    </source>
</reference>
<comment type="similarity">
    <text evidence="1">Belongs to the histone deacetylase family.</text>
</comment>
<dbReference type="InterPro" id="IPR037138">
    <property type="entry name" value="His_deacetylse_dom_sf"/>
</dbReference>
<dbReference type="Proteomes" id="UP001156215">
    <property type="component" value="Chromosome"/>
</dbReference>
<accession>A0A9E9M0U8</accession>
<dbReference type="InterPro" id="IPR023696">
    <property type="entry name" value="Ureohydrolase_dom_sf"/>
</dbReference>
<dbReference type="GO" id="GO:0004407">
    <property type="term" value="F:histone deacetylase activity"/>
    <property type="evidence" value="ECO:0007669"/>
    <property type="project" value="TreeGrafter"/>
</dbReference>
<gene>
    <name evidence="3" type="ORF">NB640_03730</name>
</gene>
<dbReference type="Pfam" id="PF00850">
    <property type="entry name" value="Hist_deacetyl"/>
    <property type="match status" value="1"/>
</dbReference>
<dbReference type="InterPro" id="IPR023801">
    <property type="entry name" value="His_deacetylse_dom"/>
</dbReference>